<dbReference type="AlphaFoldDB" id="A0AA39MXL0"/>
<feature type="domain" description="MYND-type" evidence="5">
    <location>
        <begin position="184"/>
        <end position="224"/>
    </location>
</feature>
<keyword evidence="7" id="KW-1185">Reference proteome</keyword>
<sequence>MASGVEFSQQEATMLVIMGLLYQTGSLHNDEAFNAVTTALYMTAPDKVTTSLMGLINLVQQPAASTEHVMISLAFLEHTTNNSLKFCRNHLAHHSIHWVCRLMERTTSRKPDFVSSFEKDKRIQCSGLEGNIPMGPETIRDAWSALKKTVDRRWAIRCVMVNEEVDKCENPDIRLRILSRPNECPPDGINHSKRALKCCQGCQASFYCSRECQKQAWVSHRPLCQKIKCTKHDGGPTMISARDTLFLITVAENDIYEHLEVVKDLREKNEHQLKHPLVISLDYVSIPMAITMNSAAEYRDRESAWDRAIQKVETQGGQLVFLRYPHAVKPREGLLRFQIDV</sequence>
<proteinExistence type="predicted"/>
<evidence type="ECO:0000256" key="2">
    <source>
        <dbReference type="ARBA" id="ARBA00022771"/>
    </source>
</evidence>
<protein>
    <recommendedName>
        <fullName evidence="5">MYND-type domain-containing protein</fullName>
    </recommendedName>
</protein>
<gene>
    <name evidence="6" type="ORF">EV420DRAFT_1483114</name>
</gene>
<dbReference type="GeneID" id="85353491"/>
<dbReference type="SUPFAM" id="SSF144232">
    <property type="entry name" value="HIT/MYND zinc finger-like"/>
    <property type="match status" value="1"/>
</dbReference>
<dbReference type="GO" id="GO:0008270">
    <property type="term" value="F:zinc ion binding"/>
    <property type="evidence" value="ECO:0007669"/>
    <property type="project" value="UniProtKB-KW"/>
</dbReference>
<dbReference type="InterPro" id="IPR002893">
    <property type="entry name" value="Znf_MYND"/>
</dbReference>
<dbReference type="Pfam" id="PF01753">
    <property type="entry name" value="zf-MYND"/>
    <property type="match status" value="1"/>
</dbReference>
<accession>A0AA39MXL0</accession>
<evidence type="ECO:0000259" key="5">
    <source>
        <dbReference type="PROSITE" id="PS50865"/>
    </source>
</evidence>
<name>A0AA39MXL0_ARMTA</name>
<keyword evidence="2 4" id="KW-0863">Zinc-finger</keyword>
<evidence type="ECO:0000313" key="7">
    <source>
        <dbReference type="Proteomes" id="UP001175211"/>
    </source>
</evidence>
<dbReference type="Proteomes" id="UP001175211">
    <property type="component" value="Unassembled WGS sequence"/>
</dbReference>
<dbReference type="EMBL" id="JAUEPS010000038">
    <property type="protein sequence ID" value="KAK0449585.1"/>
    <property type="molecule type" value="Genomic_DNA"/>
</dbReference>
<reference evidence="6" key="1">
    <citation type="submission" date="2023-06" db="EMBL/GenBank/DDBJ databases">
        <authorList>
            <consortium name="Lawrence Berkeley National Laboratory"/>
            <person name="Ahrendt S."/>
            <person name="Sahu N."/>
            <person name="Indic B."/>
            <person name="Wong-Bajracharya J."/>
            <person name="Merenyi Z."/>
            <person name="Ke H.-M."/>
            <person name="Monk M."/>
            <person name="Kocsube S."/>
            <person name="Drula E."/>
            <person name="Lipzen A."/>
            <person name="Balint B."/>
            <person name="Henrissat B."/>
            <person name="Andreopoulos B."/>
            <person name="Martin F.M."/>
            <person name="Harder C.B."/>
            <person name="Rigling D."/>
            <person name="Ford K.L."/>
            <person name="Foster G.D."/>
            <person name="Pangilinan J."/>
            <person name="Papanicolaou A."/>
            <person name="Barry K."/>
            <person name="LaButti K."/>
            <person name="Viragh M."/>
            <person name="Koriabine M."/>
            <person name="Yan M."/>
            <person name="Riley R."/>
            <person name="Champramary S."/>
            <person name="Plett K.L."/>
            <person name="Tsai I.J."/>
            <person name="Slot J."/>
            <person name="Sipos G."/>
            <person name="Plett J."/>
            <person name="Nagy L.G."/>
            <person name="Grigoriev I.V."/>
        </authorList>
    </citation>
    <scope>NUCLEOTIDE SEQUENCE</scope>
    <source>
        <strain evidence="6">CCBAS 213</strain>
    </source>
</reference>
<evidence type="ECO:0000256" key="1">
    <source>
        <dbReference type="ARBA" id="ARBA00022723"/>
    </source>
</evidence>
<dbReference type="Gene3D" id="6.10.140.2220">
    <property type="match status" value="1"/>
</dbReference>
<comment type="caution">
    <text evidence="6">The sequence shown here is derived from an EMBL/GenBank/DDBJ whole genome shotgun (WGS) entry which is preliminary data.</text>
</comment>
<dbReference type="PROSITE" id="PS50865">
    <property type="entry name" value="ZF_MYND_2"/>
    <property type="match status" value="1"/>
</dbReference>
<keyword evidence="1" id="KW-0479">Metal-binding</keyword>
<evidence type="ECO:0000256" key="4">
    <source>
        <dbReference type="PROSITE-ProRule" id="PRU00134"/>
    </source>
</evidence>
<dbReference type="RefSeq" id="XP_060326877.1">
    <property type="nucleotide sequence ID" value="XM_060469943.1"/>
</dbReference>
<evidence type="ECO:0000256" key="3">
    <source>
        <dbReference type="ARBA" id="ARBA00022833"/>
    </source>
</evidence>
<evidence type="ECO:0000313" key="6">
    <source>
        <dbReference type="EMBL" id="KAK0449585.1"/>
    </source>
</evidence>
<keyword evidence="3" id="KW-0862">Zinc</keyword>
<organism evidence="6 7">
    <name type="scientific">Armillaria tabescens</name>
    <name type="common">Ringless honey mushroom</name>
    <name type="synonym">Agaricus tabescens</name>
    <dbReference type="NCBI Taxonomy" id="1929756"/>
    <lineage>
        <taxon>Eukaryota</taxon>
        <taxon>Fungi</taxon>
        <taxon>Dikarya</taxon>
        <taxon>Basidiomycota</taxon>
        <taxon>Agaricomycotina</taxon>
        <taxon>Agaricomycetes</taxon>
        <taxon>Agaricomycetidae</taxon>
        <taxon>Agaricales</taxon>
        <taxon>Marasmiineae</taxon>
        <taxon>Physalacriaceae</taxon>
        <taxon>Desarmillaria</taxon>
    </lineage>
</organism>